<dbReference type="InterPro" id="IPR036069">
    <property type="entry name" value="DUF34/NIF3_sf"/>
</dbReference>
<sequence length="105" mass="12293">MKYYKFEVFIPQESSKILIKALNDRGLLRDGSYDYCYSKTSVKGHFRPLKGANPYIGEVGKIEELCEDKLEFRIREKDKDIALKIIKENHPYEVPVINIIQLLDL</sequence>
<proteinExistence type="predicted"/>
<dbReference type="SUPFAM" id="SSF102705">
    <property type="entry name" value="NIF3 (NGG1p interacting factor 3)-like"/>
    <property type="match status" value="1"/>
</dbReference>
<dbReference type="PANTHER" id="PTHR41774:SF1">
    <property type="entry name" value="NGG1P INTERACTING FACTOR NIF3"/>
    <property type="match status" value="1"/>
</dbReference>
<dbReference type="Gene3D" id="3.30.70.120">
    <property type="match status" value="1"/>
</dbReference>
<dbReference type="STRING" id="1122949.GCA_000378725_00059"/>
<dbReference type="Proteomes" id="UP000255517">
    <property type="component" value="Unassembled WGS sequence"/>
</dbReference>
<dbReference type="AlphaFoldDB" id="A0A379C6V2"/>
<reference evidence="1 2" key="1">
    <citation type="submission" date="2018-06" db="EMBL/GenBank/DDBJ databases">
        <authorList>
            <consortium name="Pathogen Informatics"/>
            <person name="Doyle S."/>
        </authorList>
    </citation>
    <scope>NUCLEOTIDE SEQUENCE [LARGE SCALE GENOMIC DNA]</scope>
    <source>
        <strain evidence="1 2">NCTC13149</strain>
    </source>
</reference>
<dbReference type="RefSeq" id="WP_009346146.1">
    <property type="nucleotide sequence ID" value="NZ_CAMUOS010000005.1"/>
</dbReference>
<dbReference type="EMBL" id="UGSZ01000001">
    <property type="protein sequence ID" value="SUB57954.1"/>
    <property type="molecule type" value="Genomic_DNA"/>
</dbReference>
<protein>
    <submittedName>
        <fullName evidence="1">Uncharacterized protein conserved in bacteria</fullName>
    </submittedName>
</protein>
<dbReference type="OrthoDB" id="1690807at2"/>
<name>A0A379C6V2_9FIRM</name>
<dbReference type="PANTHER" id="PTHR41774">
    <property type="match status" value="1"/>
</dbReference>
<gene>
    <name evidence="1" type="ORF">NCTC13149_01817</name>
</gene>
<dbReference type="InterPro" id="IPR015867">
    <property type="entry name" value="N-reg_PII/ATP_PRibTrfase_C"/>
</dbReference>
<evidence type="ECO:0000313" key="1">
    <source>
        <dbReference type="EMBL" id="SUB57954.1"/>
    </source>
</evidence>
<accession>A0A379C6V2</accession>
<organism evidence="1 2">
    <name type="scientific">Peptoniphilus lacrimalis</name>
    <dbReference type="NCBI Taxonomy" id="33031"/>
    <lineage>
        <taxon>Bacteria</taxon>
        <taxon>Bacillati</taxon>
        <taxon>Bacillota</taxon>
        <taxon>Tissierellia</taxon>
        <taxon>Tissierellales</taxon>
        <taxon>Peptoniphilaceae</taxon>
        <taxon>Peptoniphilus</taxon>
    </lineage>
</organism>
<evidence type="ECO:0000313" key="2">
    <source>
        <dbReference type="Proteomes" id="UP000255517"/>
    </source>
</evidence>